<organism evidence="2 3">
    <name type="scientific">Pseudothauera rhizosphaerae</name>
    <dbReference type="NCBI Taxonomy" id="2565932"/>
    <lineage>
        <taxon>Bacteria</taxon>
        <taxon>Pseudomonadati</taxon>
        <taxon>Pseudomonadota</taxon>
        <taxon>Betaproteobacteria</taxon>
        <taxon>Rhodocyclales</taxon>
        <taxon>Zoogloeaceae</taxon>
        <taxon>Pseudothauera</taxon>
    </lineage>
</organism>
<protein>
    <submittedName>
        <fullName evidence="2">ABC transporter substrate-binding protein</fullName>
    </submittedName>
</protein>
<dbReference type="Gene3D" id="3.40.190.10">
    <property type="entry name" value="Periplasmic binding protein-like II"/>
    <property type="match status" value="2"/>
</dbReference>
<dbReference type="SUPFAM" id="SSF53850">
    <property type="entry name" value="Periplasmic binding protein-like II"/>
    <property type="match status" value="1"/>
</dbReference>
<dbReference type="PANTHER" id="PTHR30006:SF2">
    <property type="entry name" value="ABC TRANSPORTER SUBSTRATE-BINDING PROTEIN"/>
    <property type="match status" value="1"/>
</dbReference>
<evidence type="ECO:0000313" key="3">
    <source>
        <dbReference type="Proteomes" id="UP000307956"/>
    </source>
</evidence>
<dbReference type="Proteomes" id="UP000307956">
    <property type="component" value="Unassembled WGS sequence"/>
</dbReference>
<evidence type="ECO:0000313" key="2">
    <source>
        <dbReference type="EMBL" id="THF62779.1"/>
    </source>
</evidence>
<reference evidence="2 3" key="1">
    <citation type="submission" date="2019-04" db="EMBL/GenBank/DDBJ databases">
        <title>Azoarcus rhizosphaerae sp. nov. isolated from rhizosphere of Ficus religiosa.</title>
        <authorList>
            <person name="Lin S.-Y."/>
            <person name="Hameed A."/>
            <person name="Hsu Y.-H."/>
            <person name="Young C.-C."/>
        </authorList>
    </citation>
    <scope>NUCLEOTIDE SEQUENCE [LARGE SCALE GENOMIC DNA]</scope>
    <source>
        <strain evidence="2 3">CC-YHH848</strain>
    </source>
</reference>
<accession>A0A4S4AU76</accession>
<keyword evidence="1" id="KW-0732">Signal</keyword>
<dbReference type="OrthoDB" id="366726at2"/>
<name>A0A4S4AU76_9RHOO</name>
<dbReference type="AlphaFoldDB" id="A0A4S4AU76"/>
<proteinExistence type="predicted"/>
<sequence>MPVPLRRPFKSGLDRALARHAAHGGGMLDCRLASGGQWDRPFDDLVRQARTGALDEVPAMLVTTFHHDILLPDLLDHYRPAPRGPQPELHPACTAAGLPDPEGVFRVFAVVPFVFLIDERRLRGRAAPRRWEDLLDPAWRDEIVFGGWRPDGESAYQDYNAYLLTALHREFGDAGLTAFAANVRHLQHNVRTASRAGSNSAEVGAVAILPWMQAELCPRRDRTRVLWPEDGALAMPIAGLVRHGADERVRPLMDYLLDDELGAVLARNCYPPATPRLAGLPPGARFKWPGWDYVRGHDMAERSRAAAACFFDALYARTGLRTCA</sequence>
<dbReference type="Pfam" id="PF13343">
    <property type="entry name" value="SBP_bac_6"/>
    <property type="match status" value="1"/>
</dbReference>
<dbReference type="EMBL" id="SSOD01000004">
    <property type="protein sequence ID" value="THF62779.1"/>
    <property type="molecule type" value="Genomic_DNA"/>
</dbReference>
<comment type="caution">
    <text evidence="2">The sequence shown here is derived from an EMBL/GenBank/DDBJ whole genome shotgun (WGS) entry which is preliminary data.</text>
</comment>
<keyword evidence="3" id="KW-1185">Reference proteome</keyword>
<gene>
    <name evidence="2" type="ORF">E6O51_07310</name>
</gene>
<evidence type="ECO:0000256" key="1">
    <source>
        <dbReference type="ARBA" id="ARBA00022729"/>
    </source>
</evidence>
<dbReference type="PANTHER" id="PTHR30006">
    <property type="entry name" value="THIAMINE-BINDING PERIPLASMIC PROTEIN-RELATED"/>
    <property type="match status" value="1"/>
</dbReference>